<proteinExistence type="predicted"/>
<dbReference type="InterPro" id="IPR024983">
    <property type="entry name" value="CHAT_dom"/>
</dbReference>
<reference evidence="2 3" key="1">
    <citation type="submission" date="2008-07" db="EMBL/GenBank/DDBJ databases">
        <authorList>
            <person name="Tandeau de Marsac N."/>
            <person name="Ferriera S."/>
            <person name="Johnson J."/>
            <person name="Kravitz S."/>
            <person name="Beeson K."/>
            <person name="Sutton G."/>
            <person name="Rogers Y.-H."/>
            <person name="Friedman R."/>
            <person name="Frazier M."/>
            <person name="Venter J.C."/>
        </authorList>
    </citation>
    <scope>NUCLEOTIDE SEQUENCE [LARGE SCALE GENOMIC DNA]</scope>
    <source>
        <strain evidence="2 3">PCC 7420</strain>
    </source>
</reference>
<organism evidence="2 3">
    <name type="scientific">Coleofasciculus chthonoplastes PCC 7420</name>
    <dbReference type="NCBI Taxonomy" id="118168"/>
    <lineage>
        <taxon>Bacteria</taxon>
        <taxon>Bacillati</taxon>
        <taxon>Cyanobacteriota</taxon>
        <taxon>Cyanophyceae</taxon>
        <taxon>Coleofasciculales</taxon>
        <taxon>Coleofasciculaceae</taxon>
        <taxon>Coleofasciculus</taxon>
    </lineage>
</organism>
<accession>B4VJS4</accession>
<evidence type="ECO:0000313" key="3">
    <source>
        <dbReference type="Proteomes" id="UP000003835"/>
    </source>
</evidence>
<dbReference type="AlphaFoldDB" id="B4VJS4"/>
<keyword evidence="3" id="KW-1185">Reference proteome</keyword>
<dbReference type="OrthoDB" id="459498at2"/>
<gene>
    <name evidence="2" type="ORF">MC7420_2952</name>
</gene>
<sequence>MKVAIFEVCRSPEIKKKTESLIISHFFTKQAIDYKLYSNDGIWQEKTILDKYSFRLYLKKPDFNIVHLAMHGTNDGLILQWSNAKNIGERVPEVILTDFDISLIREWQGKIVVSGACSSAQLADSFLAAGAAAVIAPQSSIPWTNLGLFFSLFYKNLFSGKDLRLALDLAVWQFPEYESYSVVR</sequence>
<feature type="domain" description="CHAT" evidence="1">
    <location>
        <begin position="56"/>
        <end position="170"/>
    </location>
</feature>
<dbReference type="HOGENOM" id="CLU_1465837_0_0_3"/>
<dbReference type="RefSeq" id="WP_006098889.1">
    <property type="nucleotide sequence ID" value="NZ_DS989843.1"/>
</dbReference>
<dbReference type="EMBL" id="DS989843">
    <property type="protein sequence ID" value="EDX77628.1"/>
    <property type="molecule type" value="Genomic_DNA"/>
</dbReference>
<name>B4VJS4_9CYAN</name>
<dbReference type="STRING" id="118168.MC7420_2952"/>
<evidence type="ECO:0000313" key="2">
    <source>
        <dbReference type="EMBL" id="EDX77628.1"/>
    </source>
</evidence>
<dbReference type="Proteomes" id="UP000003835">
    <property type="component" value="Unassembled WGS sequence"/>
</dbReference>
<protein>
    <recommendedName>
        <fullName evidence="1">CHAT domain-containing protein</fullName>
    </recommendedName>
</protein>
<evidence type="ECO:0000259" key="1">
    <source>
        <dbReference type="Pfam" id="PF12770"/>
    </source>
</evidence>
<dbReference type="Pfam" id="PF12770">
    <property type="entry name" value="CHAT"/>
    <property type="match status" value="1"/>
</dbReference>